<keyword evidence="2" id="KW-1185">Reference proteome</keyword>
<evidence type="ECO:0000313" key="1">
    <source>
        <dbReference type="EMBL" id="MBB3947238.1"/>
    </source>
</evidence>
<organism evidence="1 2">
    <name type="scientific">Rhizobium skierniewicense</name>
    <dbReference type="NCBI Taxonomy" id="984260"/>
    <lineage>
        <taxon>Bacteria</taxon>
        <taxon>Pseudomonadati</taxon>
        <taxon>Pseudomonadota</taxon>
        <taxon>Alphaproteobacteria</taxon>
        <taxon>Hyphomicrobiales</taxon>
        <taxon>Rhizobiaceae</taxon>
        <taxon>Rhizobium/Agrobacterium group</taxon>
        <taxon>Rhizobium</taxon>
    </lineage>
</organism>
<reference evidence="1 2" key="1">
    <citation type="submission" date="2020-08" db="EMBL/GenBank/DDBJ databases">
        <title>Genomic Encyclopedia of Type Strains, Phase IV (KMG-IV): sequencing the most valuable type-strain genomes for metagenomic binning, comparative biology and taxonomic classification.</title>
        <authorList>
            <person name="Goeker M."/>
        </authorList>
    </citation>
    <scope>NUCLEOTIDE SEQUENCE [LARGE SCALE GENOMIC DNA]</scope>
    <source>
        <strain evidence="1 2">DSM 26438</strain>
    </source>
</reference>
<evidence type="ECO:0008006" key="3">
    <source>
        <dbReference type="Google" id="ProtNLM"/>
    </source>
</evidence>
<dbReference type="Proteomes" id="UP000565286">
    <property type="component" value="Unassembled WGS sequence"/>
</dbReference>
<dbReference type="RefSeq" id="WP_183897093.1">
    <property type="nucleotide sequence ID" value="NZ_JACIDV010000009.1"/>
</dbReference>
<proteinExistence type="predicted"/>
<dbReference type="AlphaFoldDB" id="A0A7W6G2L9"/>
<gene>
    <name evidence="1" type="ORF">GGQ73_003204</name>
</gene>
<protein>
    <recommendedName>
        <fullName evidence="3">ASCH domain-containing protein</fullName>
    </recommendedName>
</protein>
<comment type="caution">
    <text evidence="1">The sequence shown here is derived from an EMBL/GenBank/DDBJ whole genome shotgun (WGS) entry which is preliminary data.</text>
</comment>
<evidence type="ECO:0000313" key="2">
    <source>
        <dbReference type="Proteomes" id="UP000565286"/>
    </source>
</evidence>
<accession>A0A7W6G2L9</accession>
<sequence length="149" mass="16616">MVAYGFKPFFSGQIESGSKCQTVRGHRPRHARPGERVQIYQGMRTKYCRKIVPDTLCTMVLPIEIAISDLIDELVASIIVDGVHLKRDQVEAFARQDGFAPELLGEGFPTKLRGRTARETMGRFWVATHPGVTKFSGVLIKWQAEAGSP</sequence>
<dbReference type="EMBL" id="JACIDV010000009">
    <property type="protein sequence ID" value="MBB3947238.1"/>
    <property type="molecule type" value="Genomic_DNA"/>
</dbReference>
<name>A0A7W6G2L9_9HYPH</name>